<evidence type="ECO:0000313" key="2">
    <source>
        <dbReference type="EMBL" id="CAH0485123.1"/>
    </source>
</evidence>
<evidence type="ECO:0000313" key="3">
    <source>
        <dbReference type="EMBL" id="CAI5705988.1"/>
    </source>
</evidence>
<gene>
    <name evidence="2" type="ORF">PFR001_LOCUS843</name>
    <name evidence="3" type="ORF">PFR002_LOCUS849</name>
</gene>
<reference evidence="2 4" key="1">
    <citation type="submission" date="2021-11" db="EMBL/GenBank/DDBJ databases">
        <authorList>
            <person name="Islam A."/>
            <person name="Islam S."/>
            <person name="Flora M.S."/>
            <person name="Rahman M."/>
            <person name="Ziaur R.M."/>
            <person name="Epstein J.H."/>
            <person name="Hassan M."/>
            <person name="Klassen M."/>
            <person name="Woodard K."/>
            <person name="Webb A."/>
            <person name="Webby R.J."/>
            <person name="El Zowalaty M.E."/>
        </authorList>
    </citation>
    <scope>NUCLEOTIDE SEQUENCE [LARGE SCALE GENOMIC DNA]</scope>
    <source>
        <strain evidence="2">Pf1</strain>
    </source>
</reference>
<dbReference type="Proteomes" id="UP001159659">
    <property type="component" value="Unassembled WGS sequence"/>
</dbReference>
<evidence type="ECO:0000313" key="5">
    <source>
        <dbReference type="Proteomes" id="UP001159659"/>
    </source>
</evidence>
<keyword evidence="4" id="KW-1185">Reference proteome</keyword>
<protein>
    <submittedName>
        <fullName evidence="3">Uncharacterized protein</fullName>
    </submittedName>
</protein>
<comment type="caution">
    <text evidence="3">The sequence shown here is derived from an EMBL/GenBank/DDBJ whole genome shotgun (WGS) entry which is preliminary data.</text>
</comment>
<organism evidence="3 5">
    <name type="scientific">Peronospora farinosa</name>
    <dbReference type="NCBI Taxonomy" id="134698"/>
    <lineage>
        <taxon>Eukaryota</taxon>
        <taxon>Sar</taxon>
        <taxon>Stramenopiles</taxon>
        <taxon>Oomycota</taxon>
        <taxon>Peronosporomycetes</taxon>
        <taxon>Peronosporales</taxon>
        <taxon>Peronosporaceae</taxon>
        <taxon>Peronospora</taxon>
    </lineage>
</organism>
<name>A0AAV0STV3_9STRA</name>
<feature type="compositionally biased region" description="Pro residues" evidence="1">
    <location>
        <begin position="19"/>
        <end position="35"/>
    </location>
</feature>
<dbReference type="AlphaFoldDB" id="A0AAV0STV3"/>
<proteinExistence type="predicted"/>
<accession>A0AAV0STV3</accession>
<dbReference type="EMBL" id="CANTFK010000072">
    <property type="protein sequence ID" value="CAI5705988.1"/>
    <property type="molecule type" value="Genomic_DNA"/>
</dbReference>
<reference evidence="3" key="2">
    <citation type="submission" date="2022-12" db="EMBL/GenBank/DDBJ databases">
        <authorList>
            <person name="Webb A."/>
        </authorList>
    </citation>
    <scope>NUCLEOTIDE SEQUENCE</scope>
    <source>
        <strain evidence="3">Pf2</strain>
    </source>
</reference>
<dbReference type="EMBL" id="CAKLBC010000174">
    <property type="protein sequence ID" value="CAH0485123.1"/>
    <property type="molecule type" value="Genomic_DNA"/>
</dbReference>
<sequence length="302" mass="33603">MASTPENVRNLALGSKSPASPPTSPFVLPPLPPLPPIDISQSPDALKQASESAVWSETRPMKFGTTQKYNHQHQCFLSSGVEKSRVVEETQRLKVTLSGRTIWSISPEELSELAKDMAETKKESAESIKKLSYAEASKRCLSGTALIRAMQPKVLALEQPIRSFKKYYGLPNIPSFEPLHRQNFICKLHYGYRASRFDGVCCPSSDDAEASEEKAIPFDKFTDTEAENESHDVLDNSQVFGLSATTPTFYPRQTTDTNELIQMLKASLAPKKVAPHMDWWPGDWKCTNCGKQSCYRLLVAAS</sequence>
<evidence type="ECO:0000256" key="1">
    <source>
        <dbReference type="SAM" id="MobiDB-lite"/>
    </source>
</evidence>
<feature type="region of interest" description="Disordered" evidence="1">
    <location>
        <begin position="1"/>
        <end position="35"/>
    </location>
</feature>
<evidence type="ECO:0000313" key="4">
    <source>
        <dbReference type="Proteomes" id="UP001157938"/>
    </source>
</evidence>
<dbReference type="Proteomes" id="UP001157938">
    <property type="component" value="Unassembled WGS sequence"/>
</dbReference>